<gene>
    <name evidence="1" type="ORF">JWJ88_13655</name>
</gene>
<protein>
    <recommendedName>
        <fullName evidence="3">Phage tail protein</fullName>
    </recommendedName>
</protein>
<dbReference type="Gene3D" id="4.10.410.40">
    <property type="match status" value="1"/>
</dbReference>
<organism evidence="1 2">
    <name type="scientific">Paracoccus methylovorus</name>
    <dbReference type="NCBI Taxonomy" id="2812658"/>
    <lineage>
        <taxon>Bacteria</taxon>
        <taxon>Pseudomonadati</taxon>
        <taxon>Pseudomonadota</taxon>
        <taxon>Alphaproteobacteria</taxon>
        <taxon>Rhodobacterales</taxon>
        <taxon>Paracoccaceae</taxon>
        <taxon>Paracoccus</taxon>
    </lineage>
</organism>
<name>A0ABX7JN49_9RHOB</name>
<dbReference type="Proteomes" id="UP000663629">
    <property type="component" value="Chromosome 2"/>
</dbReference>
<accession>A0ABX7JN49</accession>
<dbReference type="EMBL" id="CP070371">
    <property type="protein sequence ID" value="QRZ15396.1"/>
    <property type="molecule type" value="Genomic_DNA"/>
</dbReference>
<evidence type="ECO:0000313" key="2">
    <source>
        <dbReference type="Proteomes" id="UP000663629"/>
    </source>
</evidence>
<keyword evidence="2" id="KW-1185">Reference proteome</keyword>
<dbReference type="RefSeq" id="WP_205296342.1">
    <property type="nucleotide sequence ID" value="NZ_CP070371.1"/>
</dbReference>
<proteinExistence type="predicted"/>
<reference evidence="1 2" key="1">
    <citation type="submission" date="2021-02" db="EMBL/GenBank/DDBJ databases">
        <title>Paracoccus methylovroum sp.nov., a new methanol and methylamine utilizing methylotrophic denitrifer.</title>
        <authorList>
            <person name="Timsy T."/>
            <person name="Behrendt U."/>
            <person name="Ulrich A."/>
            <person name="Spanner T."/>
            <person name="Foesel B.U."/>
            <person name="Horn M.A."/>
            <person name="Kolb S."/>
        </authorList>
    </citation>
    <scope>NUCLEOTIDE SEQUENCE [LARGE SCALE GENOMIC DNA]</scope>
    <source>
        <strain evidence="1 2">H4-D09</strain>
    </source>
</reference>
<sequence>MTIYATNGTRVYIGGPLAAKSADFVFADFSAQTALWTEIGEAEGLGTVGDTSTEITFDAIASQRTRRLKGARNAGTMEIVCGIDAKDEGQIAAIAAEKTPHDYAIKLVLNDAPAGGTPSERYFVAKVASAAEQFDTANSVMKLNISLWVNSNIVHVDAAEA</sequence>
<evidence type="ECO:0000313" key="1">
    <source>
        <dbReference type="EMBL" id="QRZ15396.1"/>
    </source>
</evidence>
<evidence type="ECO:0008006" key="3">
    <source>
        <dbReference type="Google" id="ProtNLM"/>
    </source>
</evidence>